<organism evidence="1 2">
    <name type="scientific">Methylosinus trichosporium (strain ATCC 35070 / NCIMB 11131 / UNIQEM 75 / OB3b)</name>
    <dbReference type="NCBI Taxonomy" id="595536"/>
    <lineage>
        <taxon>Bacteria</taxon>
        <taxon>Pseudomonadati</taxon>
        <taxon>Pseudomonadota</taxon>
        <taxon>Alphaproteobacteria</taxon>
        <taxon>Hyphomicrobiales</taxon>
        <taxon>Methylocystaceae</taxon>
        <taxon>Methylosinus</taxon>
    </lineage>
</organism>
<geneLocation type="plasmid" evidence="2">
    <name>pob3b2</name>
</geneLocation>
<dbReference type="EMBL" id="CP023739">
    <property type="protein sequence ID" value="ATQ70791.1"/>
    <property type="molecule type" value="Genomic_DNA"/>
</dbReference>
<evidence type="ECO:0000313" key="2">
    <source>
        <dbReference type="Proteomes" id="UP000230709"/>
    </source>
</evidence>
<name>A0A2D2D700_METT3</name>
<accession>A0A2D2D700</accession>
<keyword evidence="2" id="KW-1185">Reference proteome</keyword>
<dbReference type="AlphaFoldDB" id="A0A2D2D700"/>
<evidence type="ECO:0000313" key="1">
    <source>
        <dbReference type="EMBL" id="ATQ70791.1"/>
    </source>
</evidence>
<sequence length="69" mass="7733">MSQLASWKSRPLPIPLSRCIVHTVAPKRHRRPHLQQLPAATAAINLQYGLTAHRAEQIKTPETDDGRTT</sequence>
<dbReference type="KEGG" id="mtw:CQW49_22720"/>
<proteinExistence type="predicted"/>
<gene>
    <name evidence="1" type="ORF">CQW49_22720</name>
</gene>
<keyword evidence="1" id="KW-0614">Plasmid</keyword>
<dbReference type="Proteomes" id="UP000230709">
    <property type="component" value="Plasmid pOB3b2"/>
</dbReference>
<reference evidence="2" key="1">
    <citation type="submission" date="2017-10" db="EMBL/GenBank/DDBJ databases">
        <title>Completed PacBio SMRT sequence of Methylosinus trichosporium OB3b reveals presence of a third large plasmid.</title>
        <authorList>
            <person name="Charles T.C."/>
            <person name="Lynch M.D.J."/>
            <person name="Heil J.R."/>
            <person name="Cheng J."/>
        </authorList>
    </citation>
    <scope>NUCLEOTIDE SEQUENCE [LARGE SCALE GENOMIC DNA]</scope>
    <source>
        <strain evidence="2">OB3b</strain>
        <plasmid evidence="2">pob3b2</plasmid>
    </source>
</reference>
<protein>
    <submittedName>
        <fullName evidence="1">Uncharacterized protein</fullName>
    </submittedName>
</protein>